<dbReference type="PRINTS" id="PR01908">
    <property type="entry name" value="ADSPHPHTASE"/>
</dbReference>
<dbReference type="InterPro" id="IPR000387">
    <property type="entry name" value="Tyr_Pase_dom"/>
</dbReference>
<feature type="domain" description="Tyrosine-protein phosphatase" evidence="6">
    <location>
        <begin position="2"/>
        <end position="150"/>
    </location>
</feature>
<dbReference type="GO" id="GO:0004725">
    <property type="term" value="F:protein tyrosine phosphatase activity"/>
    <property type="evidence" value="ECO:0007669"/>
    <property type="project" value="UniProtKB-EC"/>
</dbReference>
<feature type="region of interest" description="Disordered" evidence="5">
    <location>
        <begin position="152"/>
        <end position="270"/>
    </location>
</feature>
<dbReference type="InterPro" id="IPR020422">
    <property type="entry name" value="TYR_PHOSPHATASE_DUAL_dom"/>
</dbReference>
<dbReference type="Gene3D" id="3.90.190.10">
    <property type="entry name" value="Protein tyrosine phosphatase superfamily"/>
    <property type="match status" value="1"/>
</dbReference>
<comment type="caution">
    <text evidence="8">The sequence shown here is derived from an EMBL/GenBank/DDBJ whole genome shotgun (WGS) entry which is preliminary data.</text>
</comment>
<dbReference type="SMART" id="SM00195">
    <property type="entry name" value="DSPc"/>
    <property type="match status" value="1"/>
</dbReference>
<dbReference type="CDD" id="cd14498">
    <property type="entry name" value="DSP"/>
    <property type="match status" value="1"/>
</dbReference>
<reference evidence="8" key="1">
    <citation type="submission" date="2021-11" db="EMBL/GenBank/DDBJ databases">
        <authorList>
            <consortium name="Genoscope - CEA"/>
            <person name="William W."/>
        </authorList>
    </citation>
    <scope>NUCLEOTIDE SEQUENCE</scope>
</reference>
<dbReference type="Pfam" id="PF00782">
    <property type="entry name" value="DSPc"/>
    <property type="match status" value="1"/>
</dbReference>
<feature type="domain" description="Tyrosine specific protein phosphatases" evidence="7">
    <location>
        <begin position="72"/>
        <end position="129"/>
    </location>
</feature>
<name>A0A8J2T104_9STRA</name>
<keyword evidence="9" id="KW-1185">Reference proteome</keyword>
<sequence length="270" mass="28384">MPPAQVAPGLYLGDRKDAKDRAALRRLGIQSIVNCTPPKSEDPAAGCPSFFERELRYLRVPIYDSPAEDAAEHFAAVLDFIASRLHYGGVLVHCNRGVSRSATFVVAHLMKTRALDPASALELVRAARPQAEPNAAFLKQLDVLHTELEASRKRDAQRMGGPVAPAKPPAPRPVAGPARPERRAGPAPRPVATAPARPKCAGPAPRPLPTAPARPERAIGAPPRPGADDDGRAEAFAAALERVAAAAAAVGPEKRPAPGAPLGPLPKKPK</sequence>
<dbReference type="Proteomes" id="UP000789595">
    <property type="component" value="Unassembled WGS sequence"/>
</dbReference>
<dbReference type="PANTHER" id="PTHR10159:SF519">
    <property type="entry name" value="DUAL SPECIFICITY PROTEIN PHOSPHATASE MPK3"/>
    <property type="match status" value="1"/>
</dbReference>
<dbReference type="SUPFAM" id="SSF52799">
    <property type="entry name" value="(Phosphotyrosine protein) phosphatases II"/>
    <property type="match status" value="1"/>
</dbReference>
<feature type="compositionally biased region" description="Pro residues" evidence="5">
    <location>
        <begin position="165"/>
        <end position="174"/>
    </location>
</feature>
<evidence type="ECO:0000256" key="1">
    <source>
        <dbReference type="ARBA" id="ARBA00008601"/>
    </source>
</evidence>
<dbReference type="PROSITE" id="PS50056">
    <property type="entry name" value="TYR_PHOSPHATASE_2"/>
    <property type="match status" value="1"/>
</dbReference>
<dbReference type="GO" id="GO:0005737">
    <property type="term" value="C:cytoplasm"/>
    <property type="evidence" value="ECO:0007669"/>
    <property type="project" value="TreeGrafter"/>
</dbReference>
<dbReference type="PANTHER" id="PTHR10159">
    <property type="entry name" value="DUAL SPECIFICITY PROTEIN PHOSPHATASE"/>
    <property type="match status" value="1"/>
</dbReference>
<evidence type="ECO:0000313" key="8">
    <source>
        <dbReference type="EMBL" id="CAH0380227.1"/>
    </source>
</evidence>
<comment type="similarity">
    <text evidence="1">Belongs to the protein-tyrosine phosphatase family. Non-receptor class dual specificity subfamily.</text>
</comment>
<feature type="compositionally biased region" description="Low complexity" evidence="5">
    <location>
        <begin position="234"/>
        <end position="251"/>
    </location>
</feature>
<keyword evidence="4" id="KW-0904">Protein phosphatase</keyword>
<dbReference type="SMART" id="SM00404">
    <property type="entry name" value="PTPc_motif"/>
    <property type="match status" value="1"/>
</dbReference>
<dbReference type="EC" id="3.1.3.48" evidence="2"/>
<accession>A0A8J2T104</accession>
<dbReference type="InterPro" id="IPR000340">
    <property type="entry name" value="Dual-sp_phosphatase_cat-dom"/>
</dbReference>
<dbReference type="PROSITE" id="PS50054">
    <property type="entry name" value="TYR_PHOSPHATASE_DUAL"/>
    <property type="match status" value="1"/>
</dbReference>
<feature type="compositionally biased region" description="Low complexity" evidence="5">
    <location>
        <begin position="190"/>
        <end position="203"/>
    </location>
</feature>
<protein>
    <recommendedName>
        <fullName evidence="2">protein-tyrosine-phosphatase</fullName>
        <ecNumber evidence="2">3.1.3.48</ecNumber>
    </recommendedName>
</protein>
<keyword evidence="3" id="KW-0378">Hydrolase</keyword>
<evidence type="ECO:0000256" key="2">
    <source>
        <dbReference type="ARBA" id="ARBA00013064"/>
    </source>
</evidence>
<evidence type="ECO:0000259" key="7">
    <source>
        <dbReference type="PROSITE" id="PS50056"/>
    </source>
</evidence>
<gene>
    <name evidence="8" type="ORF">PECAL_6P18700</name>
</gene>
<dbReference type="InterPro" id="IPR003595">
    <property type="entry name" value="Tyr_Pase_cat"/>
</dbReference>
<feature type="compositionally biased region" description="Pro residues" evidence="5">
    <location>
        <begin position="258"/>
        <end position="270"/>
    </location>
</feature>
<dbReference type="InterPro" id="IPR029021">
    <property type="entry name" value="Prot-tyrosine_phosphatase-like"/>
</dbReference>
<dbReference type="OrthoDB" id="10252009at2759"/>
<evidence type="ECO:0000256" key="3">
    <source>
        <dbReference type="ARBA" id="ARBA00022801"/>
    </source>
</evidence>
<evidence type="ECO:0000313" key="9">
    <source>
        <dbReference type="Proteomes" id="UP000789595"/>
    </source>
</evidence>
<dbReference type="GO" id="GO:0043409">
    <property type="term" value="P:negative regulation of MAPK cascade"/>
    <property type="evidence" value="ECO:0007669"/>
    <property type="project" value="TreeGrafter"/>
</dbReference>
<dbReference type="PROSITE" id="PS00383">
    <property type="entry name" value="TYR_PHOSPHATASE_1"/>
    <property type="match status" value="1"/>
</dbReference>
<evidence type="ECO:0000259" key="6">
    <source>
        <dbReference type="PROSITE" id="PS50054"/>
    </source>
</evidence>
<evidence type="ECO:0000256" key="5">
    <source>
        <dbReference type="SAM" id="MobiDB-lite"/>
    </source>
</evidence>
<dbReference type="AlphaFoldDB" id="A0A8J2T104"/>
<dbReference type="EMBL" id="CAKKNE010000006">
    <property type="protein sequence ID" value="CAH0380227.1"/>
    <property type="molecule type" value="Genomic_DNA"/>
</dbReference>
<organism evidence="8 9">
    <name type="scientific">Pelagomonas calceolata</name>
    <dbReference type="NCBI Taxonomy" id="35677"/>
    <lineage>
        <taxon>Eukaryota</taxon>
        <taxon>Sar</taxon>
        <taxon>Stramenopiles</taxon>
        <taxon>Ochrophyta</taxon>
        <taxon>Pelagophyceae</taxon>
        <taxon>Pelagomonadales</taxon>
        <taxon>Pelagomonadaceae</taxon>
        <taxon>Pelagomonas</taxon>
    </lineage>
</organism>
<evidence type="ECO:0000256" key="4">
    <source>
        <dbReference type="ARBA" id="ARBA00022912"/>
    </source>
</evidence>
<dbReference type="InterPro" id="IPR016130">
    <property type="entry name" value="Tyr_Pase_AS"/>
</dbReference>
<proteinExistence type="inferred from homology"/>